<name>A0ABY4G0J8_9BACT</name>
<evidence type="ECO:0000259" key="2">
    <source>
        <dbReference type="Pfam" id="PF06713"/>
    </source>
</evidence>
<keyword evidence="1" id="KW-0812">Transmembrane</keyword>
<sequence length="137" mass="15261">MKVYKSKIGVELVAFLSLVLGGVALLLAYKGHWLGLLFVLPEAAFIMYLFMNTYYTVDGKTLKIKAGILFNSSVDIDTIRKIAETNNLLSSPAASLDRLEIEYGRFDSVLISPKDKQGFISHMLAINPNIEVQYKAK</sequence>
<feature type="transmembrane region" description="Helical" evidence="1">
    <location>
        <begin position="35"/>
        <end position="55"/>
    </location>
</feature>
<keyword evidence="4" id="KW-1185">Reference proteome</keyword>
<evidence type="ECO:0000313" key="4">
    <source>
        <dbReference type="Proteomes" id="UP000830401"/>
    </source>
</evidence>
<organism evidence="3 4">
    <name type="scientific">Hymenobacter volaticus</name>
    <dbReference type="NCBI Taxonomy" id="2932254"/>
    <lineage>
        <taxon>Bacteria</taxon>
        <taxon>Pseudomonadati</taxon>
        <taxon>Bacteroidota</taxon>
        <taxon>Cytophagia</taxon>
        <taxon>Cytophagales</taxon>
        <taxon>Hymenobacteraceae</taxon>
        <taxon>Hymenobacter</taxon>
    </lineage>
</organism>
<dbReference type="EMBL" id="CP095061">
    <property type="protein sequence ID" value="UOQ64388.1"/>
    <property type="molecule type" value="Genomic_DNA"/>
</dbReference>
<gene>
    <name evidence="3" type="ORF">MUN86_12385</name>
</gene>
<feature type="transmembrane region" description="Helical" evidence="1">
    <location>
        <begin position="12"/>
        <end position="29"/>
    </location>
</feature>
<dbReference type="Proteomes" id="UP000830401">
    <property type="component" value="Chromosome"/>
</dbReference>
<evidence type="ECO:0000256" key="1">
    <source>
        <dbReference type="SAM" id="Phobius"/>
    </source>
</evidence>
<feature type="domain" description="Uncharacterized protein YyaB-like PH" evidence="2">
    <location>
        <begin position="53"/>
        <end position="127"/>
    </location>
</feature>
<accession>A0ABY4G0J8</accession>
<dbReference type="Pfam" id="PF06713">
    <property type="entry name" value="bPH_4"/>
    <property type="match status" value="1"/>
</dbReference>
<keyword evidence="1" id="KW-1133">Transmembrane helix</keyword>
<protein>
    <submittedName>
        <fullName evidence="3">PH domain-containing protein</fullName>
    </submittedName>
</protein>
<evidence type="ECO:0000313" key="3">
    <source>
        <dbReference type="EMBL" id="UOQ64388.1"/>
    </source>
</evidence>
<proteinExistence type="predicted"/>
<dbReference type="RefSeq" id="WP_245118182.1">
    <property type="nucleotide sequence ID" value="NZ_CP095061.1"/>
</dbReference>
<dbReference type="InterPro" id="IPR009589">
    <property type="entry name" value="PH_YyaB-like"/>
</dbReference>
<keyword evidence="1" id="KW-0472">Membrane</keyword>
<reference evidence="3" key="1">
    <citation type="submission" date="2022-04" db="EMBL/GenBank/DDBJ databases">
        <title>Hymenobacter sp. isolated from the air.</title>
        <authorList>
            <person name="Won M."/>
            <person name="Lee C.-M."/>
            <person name="Woen H.-Y."/>
            <person name="Kwon S.-W."/>
        </authorList>
    </citation>
    <scope>NUCLEOTIDE SEQUENCE</scope>
    <source>
        <strain evidence="3">5420S-77</strain>
    </source>
</reference>